<dbReference type="RefSeq" id="WP_141343414.1">
    <property type="nucleotide sequence ID" value="NZ_CP121646.1"/>
</dbReference>
<dbReference type="InterPro" id="IPR011049">
    <property type="entry name" value="Serralysin-like_metalloprot_C"/>
</dbReference>
<proteinExistence type="predicted"/>
<dbReference type="Proteomes" id="UP001221546">
    <property type="component" value="Chromosome"/>
</dbReference>
<gene>
    <name evidence="3" type="ORF">QA636_14915</name>
</gene>
<evidence type="ECO:0000313" key="3">
    <source>
        <dbReference type="EMBL" id="WFU66718.1"/>
    </source>
</evidence>
<dbReference type="Gene3D" id="2.150.10.10">
    <property type="entry name" value="Serralysin-like metalloprotease, C-terminal"/>
    <property type="match status" value="1"/>
</dbReference>
<dbReference type="PRINTS" id="PR00313">
    <property type="entry name" value="CABNDNGRPT"/>
</dbReference>
<dbReference type="PROSITE" id="PS00330">
    <property type="entry name" value="HEMOLYSIN_CALCIUM"/>
    <property type="match status" value="3"/>
</dbReference>
<organism evidence="3 4">
    <name type="scientific">Bradyrhizobium brasilense</name>
    <dbReference type="NCBI Taxonomy" id="1419277"/>
    <lineage>
        <taxon>Bacteria</taxon>
        <taxon>Pseudomonadati</taxon>
        <taxon>Pseudomonadota</taxon>
        <taxon>Alphaproteobacteria</taxon>
        <taxon>Hyphomicrobiales</taxon>
        <taxon>Nitrobacteraceae</taxon>
        <taxon>Bradyrhizobium</taxon>
    </lineage>
</organism>
<dbReference type="Gene3D" id="2.60.120.380">
    <property type="match status" value="1"/>
</dbReference>
<sequence length="459" mass="46590">MVDVAANTSTTARFEVSDSGLGIGGSYSGVIDFAGDHDWIAVTLNAGVAYKFYGSGASTDETTNDTVMELHDSSGALIIADDDSGVGLNPLIAYTPTTSGTYYIDMHLFSTTNPSGEYSVFVTSAVANDVQLTTGADVVTSPAGTTDRELGGAGNDSISLGASTGTQGYDALGEQGADIIHGNSVANYIAGGIGNDSIFGHGGSDHLWGDAGNDMIDGGDGNDEIFGGTGNDQMTGGTGNDIFHVDSIGDSVFELANGGTADEVRTALNNYVLPSEVENLKLEGGTTPLNAIGNSLNNSMTGNLGNNTLSGAGGNDTLIGGQGNDVLIGGAGKDTTTGGGGLDRMVISSLSDSGTTFAQRDVINTFAHGDKIDLTGIDANTNVAGNQAFQFVDHFSGVAGQLQWDLTGVSATGVKGYLVQGDVNGDSFADFSLQIYTSPTANLPGGVDGWHLAAFDFIL</sequence>
<dbReference type="InterPro" id="IPR050557">
    <property type="entry name" value="RTX_toxin/Mannuronan_C5-epim"/>
</dbReference>
<evidence type="ECO:0008006" key="5">
    <source>
        <dbReference type="Google" id="ProtNLM"/>
    </source>
</evidence>
<dbReference type="PANTHER" id="PTHR38340:SF1">
    <property type="entry name" value="S-LAYER PROTEIN"/>
    <property type="match status" value="1"/>
</dbReference>
<keyword evidence="2" id="KW-0964">Secreted</keyword>
<comment type="subcellular location">
    <subcellularLocation>
        <location evidence="1">Secreted</location>
    </subcellularLocation>
</comment>
<evidence type="ECO:0000256" key="1">
    <source>
        <dbReference type="ARBA" id="ARBA00004613"/>
    </source>
</evidence>
<reference evidence="3 4" key="1">
    <citation type="submission" date="2023-04" db="EMBL/GenBank/DDBJ databases">
        <title>Australian commercial rhizobial inoculants.</title>
        <authorList>
            <person name="Kohlmeier M.G."/>
            <person name="O'Hara G.W."/>
            <person name="Colombi E."/>
            <person name="Ramsay J.P."/>
            <person name="Terpolilli J."/>
        </authorList>
    </citation>
    <scope>NUCLEOTIDE SEQUENCE [LARGE SCALE GENOMIC DNA]</scope>
    <source>
        <strain evidence="3 4">CB627</strain>
    </source>
</reference>
<evidence type="ECO:0000256" key="2">
    <source>
        <dbReference type="ARBA" id="ARBA00022525"/>
    </source>
</evidence>
<dbReference type="SUPFAM" id="SSF51120">
    <property type="entry name" value="beta-Roll"/>
    <property type="match status" value="2"/>
</dbReference>
<dbReference type="InterPro" id="IPR001343">
    <property type="entry name" value="Hemolysn_Ca-bd"/>
</dbReference>
<name>A0ABY8JRT0_9BRAD</name>
<dbReference type="Pfam" id="PF00353">
    <property type="entry name" value="HemolysinCabind"/>
    <property type="match status" value="3"/>
</dbReference>
<accession>A0ABY8JRT0</accession>
<protein>
    <recommendedName>
        <fullName evidence="5">Calcium-binding protein</fullName>
    </recommendedName>
</protein>
<dbReference type="EMBL" id="CP121646">
    <property type="protein sequence ID" value="WFU66718.1"/>
    <property type="molecule type" value="Genomic_DNA"/>
</dbReference>
<keyword evidence="4" id="KW-1185">Reference proteome</keyword>
<dbReference type="PANTHER" id="PTHR38340">
    <property type="entry name" value="S-LAYER PROTEIN"/>
    <property type="match status" value="1"/>
</dbReference>
<dbReference type="InterPro" id="IPR018511">
    <property type="entry name" value="Hemolysin-typ_Ca-bd_CS"/>
</dbReference>
<evidence type="ECO:0000313" key="4">
    <source>
        <dbReference type="Proteomes" id="UP001221546"/>
    </source>
</evidence>